<accession>A0A1U8PW43</accession>
<dbReference type="OMA" id="VNEMDQI"/>
<evidence type="ECO:0000256" key="3">
    <source>
        <dbReference type="ARBA" id="ARBA00023125"/>
    </source>
</evidence>
<dbReference type="GeneID" id="107963300"/>
<dbReference type="GO" id="GO:0006357">
    <property type="term" value="P:regulation of transcription by RNA polymerase II"/>
    <property type="evidence" value="ECO:0000318"/>
    <property type="project" value="GO_Central"/>
</dbReference>
<dbReference type="InterPro" id="IPR002100">
    <property type="entry name" value="TF_MADSbox"/>
</dbReference>
<dbReference type="SMART" id="SM00432">
    <property type="entry name" value="MADS"/>
    <property type="match status" value="1"/>
</dbReference>
<gene>
    <name evidence="8" type="primary">LOC107963300</name>
</gene>
<evidence type="ECO:0000313" key="7">
    <source>
        <dbReference type="Proteomes" id="UP000818029"/>
    </source>
</evidence>
<organism evidence="7 8">
    <name type="scientific">Gossypium hirsutum</name>
    <name type="common">Upland cotton</name>
    <name type="synonym">Gossypium mexicanum</name>
    <dbReference type="NCBI Taxonomy" id="3635"/>
    <lineage>
        <taxon>Eukaryota</taxon>
        <taxon>Viridiplantae</taxon>
        <taxon>Streptophyta</taxon>
        <taxon>Embryophyta</taxon>
        <taxon>Tracheophyta</taxon>
        <taxon>Spermatophyta</taxon>
        <taxon>Magnoliopsida</taxon>
        <taxon>eudicotyledons</taxon>
        <taxon>Gunneridae</taxon>
        <taxon>Pentapetalae</taxon>
        <taxon>rosids</taxon>
        <taxon>malvids</taxon>
        <taxon>Malvales</taxon>
        <taxon>Malvaceae</taxon>
        <taxon>Malvoideae</taxon>
        <taxon>Gossypium</taxon>
    </lineage>
</organism>
<dbReference type="InterPro" id="IPR036879">
    <property type="entry name" value="TF_MADSbox_sf"/>
</dbReference>
<dbReference type="GO" id="GO:0000981">
    <property type="term" value="F:DNA-binding transcription factor activity, RNA polymerase II-specific"/>
    <property type="evidence" value="ECO:0000318"/>
    <property type="project" value="GO_Central"/>
</dbReference>
<keyword evidence="2" id="KW-0805">Transcription regulation</keyword>
<dbReference type="RefSeq" id="XP_016755346.1">
    <property type="nucleotide sequence ID" value="XM_016899857.2"/>
</dbReference>
<keyword evidence="5" id="KW-0539">Nucleus</keyword>
<proteinExistence type="predicted"/>
<keyword evidence="7" id="KW-1185">Reference proteome</keyword>
<reference evidence="7" key="1">
    <citation type="journal article" date="2020" name="Nat. Genet.">
        <title>Genomic diversifications of five Gossypium allopolyploid species and their impact on cotton improvement.</title>
        <authorList>
            <person name="Chen Z.J."/>
            <person name="Sreedasyam A."/>
            <person name="Ando A."/>
            <person name="Song Q."/>
            <person name="De Santiago L.M."/>
            <person name="Hulse-Kemp A.M."/>
            <person name="Ding M."/>
            <person name="Ye W."/>
            <person name="Kirkbride R.C."/>
            <person name="Jenkins J."/>
            <person name="Plott C."/>
            <person name="Lovell J."/>
            <person name="Lin Y.M."/>
            <person name="Vaughn R."/>
            <person name="Liu B."/>
            <person name="Simpson S."/>
            <person name="Scheffler B.E."/>
            <person name="Wen L."/>
            <person name="Saski C.A."/>
            <person name="Grover C.E."/>
            <person name="Hu G."/>
            <person name="Conover J.L."/>
            <person name="Carlson J.W."/>
            <person name="Shu S."/>
            <person name="Boston L.B."/>
            <person name="Williams M."/>
            <person name="Peterson D.G."/>
            <person name="McGee K."/>
            <person name="Jones D.C."/>
            <person name="Wendel J.F."/>
            <person name="Stelly D.M."/>
            <person name="Grimwood J."/>
            <person name="Schmutz J."/>
        </authorList>
    </citation>
    <scope>NUCLEOTIDE SEQUENCE [LARGE SCALE GENOMIC DNA]</scope>
    <source>
        <strain evidence="7">cv. TM-1</strain>
    </source>
</reference>
<dbReference type="KEGG" id="ghi:107963300"/>
<dbReference type="OrthoDB" id="779403at2759"/>
<dbReference type="SUPFAM" id="SSF55455">
    <property type="entry name" value="SRF-like"/>
    <property type="match status" value="1"/>
</dbReference>
<dbReference type="FunFam" id="3.40.1810.10:FF:000018">
    <property type="entry name" value="agamous-like MADS-box protein AGL80"/>
    <property type="match status" value="1"/>
</dbReference>
<feature type="domain" description="MADS-box" evidence="6">
    <location>
        <begin position="1"/>
        <end position="49"/>
    </location>
</feature>
<dbReference type="InterPro" id="IPR033897">
    <property type="entry name" value="SRF-like_MADS-box"/>
</dbReference>
<dbReference type="PROSITE" id="PS50066">
    <property type="entry name" value="MADS_BOX_2"/>
    <property type="match status" value="1"/>
</dbReference>
<dbReference type="GO" id="GO:0046983">
    <property type="term" value="F:protein dimerization activity"/>
    <property type="evidence" value="ECO:0007669"/>
    <property type="project" value="InterPro"/>
</dbReference>
<dbReference type="Pfam" id="PF00319">
    <property type="entry name" value="SRF-TF"/>
    <property type="match status" value="1"/>
</dbReference>
<dbReference type="AlphaFoldDB" id="A0A1U8PW43"/>
<evidence type="ECO:0000259" key="6">
    <source>
        <dbReference type="PROSITE" id="PS50066"/>
    </source>
</evidence>
<protein>
    <submittedName>
        <fullName evidence="8">Agamous-like MADS-box protein AGL80</fullName>
    </submittedName>
</protein>
<dbReference type="GO" id="GO:0000978">
    <property type="term" value="F:RNA polymerase II cis-regulatory region sequence-specific DNA binding"/>
    <property type="evidence" value="ECO:0000318"/>
    <property type="project" value="GO_Central"/>
</dbReference>
<dbReference type="PaxDb" id="3635-A0A1U8PW43"/>
<comment type="subcellular location">
    <subcellularLocation>
        <location evidence="1">Nucleus</location>
    </subcellularLocation>
</comment>
<evidence type="ECO:0000256" key="2">
    <source>
        <dbReference type="ARBA" id="ARBA00023015"/>
    </source>
</evidence>
<dbReference type="PRINTS" id="PR00404">
    <property type="entry name" value="MADSDOMAIN"/>
</dbReference>
<evidence type="ECO:0000256" key="5">
    <source>
        <dbReference type="ARBA" id="ARBA00023242"/>
    </source>
</evidence>
<dbReference type="CDD" id="cd00266">
    <property type="entry name" value="MADS_SRF_like"/>
    <property type="match status" value="1"/>
</dbReference>
<dbReference type="SMR" id="A0A1U8PW43"/>
<keyword evidence="3" id="KW-0238">DNA-binding</keyword>
<dbReference type="GO" id="GO:0045944">
    <property type="term" value="P:positive regulation of transcription by RNA polymerase II"/>
    <property type="evidence" value="ECO:0007669"/>
    <property type="project" value="InterPro"/>
</dbReference>
<dbReference type="GO" id="GO:0005634">
    <property type="term" value="C:nucleus"/>
    <property type="evidence" value="ECO:0007669"/>
    <property type="project" value="UniProtKB-SubCell"/>
</dbReference>
<keyword evidence="4" id="KW-0804">Transcription</keyword>
<reference evidence="8" key="2">
    <citation type="submission" date="2025-08" db="UniProtKB">
        <authorList>
            <consortium name="RefSeq"/>
        </authorList>
    </citation>
    <scope>IDENTIFICATION</scope>
</reference>
<sequence length="256" mass="29014">MTRKKVKLAYITDDSARKATYKKRTKGLMKKLSELSTLCDIDACSIMYSPYESQLEVWPSPMGVQQVLSKLVTIPEMEKSKNMLNQESFLSQKTTKASEQLKKHCKENWEKEMTQVMFNTICGKGVIHGLNFEALSEINLLLDKKMNDIDKRIDALARTPFNPQWVSSSSSSSLVVVPPMMMVAPKAMPRIGTEYIVQEDVNEMDQIQRQQWIMELMSNNNNLQTHVGGDGMMFQFGDNINSNNGLSSNVVFPLGK</sequence>
<evidence type="ECO:0000256" key="1">
    <source>
        <dbReference type="ARBA" id="ARBA00004123"/>
    </source>
</evidence>
<evidence type="ECO:0000313" key="8">
    <source>
        <dbReference type="RefSeq" id="XP_016755346.1"/>
    </source>
</evidence>
<dbReference type="Proteomes" id="UP000818029">
    <property type="component" value="Chromosome D08"/>
</dbReference>
<dbReference type="Gene3D" id="3.40.1810.10">
    <property type="entry name" value="Transcription factor, MADS-box"/>
    <property type="match status" value="1"/>
</dbReference>
<dbReference type="PANTHER" id="PTHR48019">
    <property type="entry name" value="SERUM RESPONSE FACTOR HOMOLOG"/>
    <property type="match status" value="1"/>
</dbReference>
<dbReference type="InterPro" id="IPR050142">
    <property type="entry name" value="MADS-box/MEF2_TF"/>
</dbReference>
<name>A0A1U8PW43_GOSHI</name>
<evidence type="ECO:0000256" key="4">
    <source>
        <dbReference type="ARBA" id="ARBA00023163"/>
    </source>
</evidence>